<sequence length="324" mass="37290">MATSTIPILFDKTHLTSIGERLYTQSLDLVRELVANAYDADATRVNIVAETDRIVVEDNGTGMDRAGIEQYFTIGSRFKKSYPTSRTYHRTRIGEFGIGKFAVLSLCDRFELYTRTETYAATVIFDKEDFEKREKWEVPIIEHEIGGSSKETGTRVVLYDIKKRLEVYDMDRYLTSTFPLTEPDFSLFLNERKLEPKYIVGERVTINHSSTFGKMKGEIILASLTIPRELTGIGVRVKGILVQRSTFELDQKHELMMRKITGEIRADFLPITTDRGGFIKDSPEYQYFMSFMQKKLQQVIKKLEKRSLAYSDTKSEKLLSDVLS</sequence>
<feature type="non-terminal residue" evidence="1">
    <location>
        <position position="324"/>
    </location>
</feature>
<dbReference type="SUPFAM" id="SSF55874">
    <property type="entry name" value="ATPase domain of HSP90 chaperone/DNA topoisomerase II/histidine kinase"/>
    <property type="match status" value="1"/>
</dbReference>
<comment type="caution">
    <text evidence="1">The sequence shown here is derived from an EMBL/GenBank/DDBJ whole genome shotgun (WGS) entry which is preliminary data.</text>
</comment>
<dbReference type="InterPro" id="IPR036890">
    <property type="entry name" value="HATPase_C_sf"/>
</dbReference>
<dbReference type="EMBL" id="PFSC01000120">
    <property type="protein sequence ID" value="PJC31100.1"/>
    <property type="molecule type" value="Genomic_DNA"/>
</dbReference>
<accession>A0A2M8EY09</accession>
<dbReference type="Proteomes" id="UP000231383">
    <property type="component" value="Unassembled WGS sequence"/>
</dbReference>
<dbReference type="Gene3D" id="3.30.565.10">
    <property type="entry name" value="Histidine kinase-like ATPase, C-terminal domain"/>
    <property type="match status" value="1"/>
</dbReference>
<evidence type="ECO:0000313" key="1">
    <source>
        <dbReference type="EMBL" id="PJC31100.1"/>
    </source>
</evidence>
<gene>
    <name evidence="1" type="ORF">CO051_04340</name>
</gene>
<name>A0A2M8EY09_9BACT</name>
<dbReference type="Pfam" id="PF13589">
    <property type="entry name" value="HATPase_c_3"/>
    <property type="match status" value="1"/>
</dbReference>
<dbReference type="GO" id="GO:0005524">
    <property type="term" value="F:ATP binding"/>
    <property type="evidence" value="ECO:0007669"/>
    <property type="project" value="UniProtKB-KW"/>
</dbReference>
<protein>
    <submittedName>
        <fullName evidence="1">ATP-binding protein</fullName>
    </submittedName>
</protein>
<reference evidence="2" key="1">
    <citation type="submission" date="2017-09" db="EMBL/GenBank/DDBJ databases">
        <title>Depth-based differentiation of microbial function through sediment-hosted aquifers and enrichment of novel symbionts in the deep terrestrial subsurface.</title>
        <authorList>
            <person name="Probst A.J."/>
            <person name="Ladd B."/>
            <person name="Jarett J.K."/>
            <person name="Geller-Mcgrath D.E."/>
            <person name="Sieber C.M.K."/>
            <person name="Emerson J.B."/>
            <person name="Anantharaman K."/>
            <person name="Thomas B.C."/>
            <person name="Malmstrom R."/>
            <person name="Stieglmeier M."/>
            <person name="Klingl A."/>
            <person name="Woyke T."/>
            <person name="Ryan C.M."/>
            <person name="Banfield J.F."/>
        </authorList>
    </citation>
    <scope>NUCLEOTIDE SEQUENCE [LARGE SCALE GENOMIC DNA]</scope>
</reference>
<dbReference type="AlphaFoldDB" id="A0A2M8EY09"/>
<keyword evidence="1" id="KW-0067">ATP-binding</keyword>
<proteinExistence type="predicted"/>
<evidence type="ECO:0000313" key="2">
    <source>
        <dbReference type="Proteomes" id="UP000231383"/>
    </source>
</evidence>
<keyword evidence="1" id="KW-0547">Nucleotide-binding</keyword>
<organism evidence="1 2">
    <name type="scientific">Candidatus Roizmanbacteria bacterium CG_4_9_14_0_2_um_filter_39_13</name>
    <dbReference type="NCBI Taxonomy" id="1974839"/>
    <lineage>
        <taxon>Bacteria</taxon>
        <taxon>Candidatus Roizmaniibacteriota</taxon>
    </lineage>
</organism>